<sequence>MSARNILDRLPLEIRCKILDKTPLPLVAELIREEVEIFEKRFEEGCRNNFLLPSANIGDGWKDLFMR</sequence>
<dbReference type="SMR" id="A0A7I8WY98"/>
<dbReference type="EMBL" id="CAJFCV020000002">
    <property type="protein sequence ID" value="CAG9101045.1"/>
    <property type="molecule type" value="Genomic_DNA"/>
</dbReference>
<accession>A0A7I8WY98</accession>
<name>A0A7I8WY98_BURXY</name>
<proteinExistence type="predicted"/>
<gene>
    <name evidence="1" type="ORF">BXYJ_LOCUS5040</name>
</gene>
<dbReference type="EMBL" id="CAJFDI010000002">
    <property type="protein sequence ID" value="CAD5217448.1"/>
    <property type="molecule type" value="Genomic_DNA"/>
</dbReference>
<dbReference type="Proteomes" id="UP000659654">
    <property type="component" value="Unassembled WGS sequence"/>
</dbReference>
<evidence type="ECO:0000313" key="2">
    <source>
        <dbReference type="Proteomes" id="UP000659654"/>
    </source>
</evidence>
<reference evidence="1" key="1">
    <citation type="submission" date="2020-09" db="EMBL/GenBank/DDBJ databases">
        <authorList>
            <person name="Kikuchi T."/>
        </authorList>
    </citation>
    <scope>NUCLEOTIDE SEQUENCE</scope>
    <source>
        <strain evidence="1">Ka4C1</strain>
    </source>
</reference>
<dbReference type="Proteomes" id="UP000582659">
    <property type="component" value="Unassembled WGS sequence"/>
</dbReference>
<dbReference type="AlphaFoldDB" id="A0A7I8WY98"/>
<evidence type="ECO:0000313" key="1">
    <source>
        <dbReference type="EMBL" id="CAD5217448.1"/>
    </source>
</evidence>
<protein>
    <submittedName>
        <fullName evidence="1">(pine wood nematode) hypothetical protein</fullName>
    </submittedName>
</protein>
<organism evidence="1 2">
    <name type="scientific">Bursaphelenchus xylophilus</name>
    <name type="common">Pinewood nematode worm</name>
    <name type="synonym">Aphelenchoides xylophilus</name>
    <dbReference type="NCBI Taxonomy" id="6326"/>
    <lineage>
        <taxon>Eukaryota</taxon>
        <taxon>Metazoa</taxon>
        <taxon>Ecdysozoa</taxon>
        <taxon>Nematoda</taxon>
        <taxon>Chromadorea</taxon>
        <taxon>Rhabditida</taxon>
        <taxon>Tylenchina</taxon>
        <taxon>Tylenchomorpha</taxon>
        <taxon>Aphelenchoidea</taxon>
        <taxon>Aphelenchoididae</taxon>
        <taxon>Bursaphelenchus</taxon>
    </lineage>
</organism>
<keyword evidence="2" id="KW-1185">Reference proteome</keyword>
<comment type="caution">
    <text evidence="1">The sequence shown here is derived from an EMBL/GenBank/DDBJ whole genome shotgun (WGS) entry which is preliminary data.</text>
</comment>